<proteinExistence type="predicted"/>
<gene>
    <name evidence="1" type="ORF">E2562_007645</name>
</gene>
<evidence type="ECO:0000313" key="2">
    <source>
        <dbReference type="Proteomes" id="UP000479710"/>
    </source>
</evidence>
<evidence type="ECO:0000313" key="1">
    <source>
        <dbReference type="EMBL" id="KAF0916570.1"/>
    </source>
</evidence>
<name>A0A6G1DVM2_9ORYZ</name>
<comment type="caution">
    <text evidence="1">The sequence shown here is derived from an EMBL/GenBank/DDBJ whole genome shotgun (WGS) entry which is preliminary data.</text>
</comment>
<keyword evidence="2" id="KW-1185">Reference proteome</keyword>
<sequence length="61" mass="7087">MEFINTMQENRMAHSSIVAGVLVHMNRMAANMHAENSDDINKLLAFLKECKKNNNQFYWDA</sequence>
<dbReference type="Proteomes" id="UP000479710">
    <property type="component" value="Unassembled WGS sequence"/>
</dbReference>
<accession>A0A6G1DVM2</accession>
<protein>
    <submittedName>
        <fullName evidence="1">Uncharacterized protein</fullName>
    </submittedName>
</protein>
<organism evidence="1 2">
    <name type="scientific">Oryza meyeriana var. granulata</name>
    <dbReference type="NCBI Taxonomy" id="110450"/>
    <lineage>
        <taxon>Eukaryota</taxon>
        <taxon>Viridiplantae</taxon>
        <taxon>Streptophyta</taxon>
        <taxon>Embryophyta</taxon>
        <taxon>Tracheophyta</taxon>
        <taxon>Spermatophyta</taxon>
        <taxon>Magnoliopsida</taxon>
        <taxon>Liliopsida</taxon>
        <taxon>Poales</taxon>
        <taxon>Poaceae</taxon>
        <taxon>BOP clade</taxon>
        <taxon>Oryzoideae</taxon>
        <taxon>Oryzeae</taxon>
        <taxon>Oryzinae</taxon>
        <taxon>Oryza</taxon>
        <taxon>Oryza meyeriana</taxon>
    </lineage>
</organism>
<reference evidence="1 2" key="1">
    <citation type="submission" date="2019-11" db="EMBL/GenBank/DDBJ databases">
        <title>Whole genome sequence of Oryza granulata.</title>
        <authorList>
            <person name="Li W."/>
        </authorList>
    </citation>
    <scope>NUCLEOTIDE SEQUENCE [LARGE SCALE GENOMIC DNA]</scope>
    <source>
        <strain evidence="2">cv. Menghai</strain>
        <tissue evidence="1">Leaf</tissue>
    </source>
</reference>
<dbReference type="OrthoDB" id="714982at2759"/>
<dbReference type="AlphaFoldDB" id="A0A6G1DVM2"/>
<dbReference type="EMBL" id="SPHZ02000005">
    <property type="protein sequence ID" value="KAF0916570.1"/>
    <property type="molecule type" value="Genomic_DNA"/>
</dbReference>